<name>A0ABU2JD69_9ACTN</name>
<dbReference type="RefSeq" id="WP_311423794.1">
    <property type="nucleotide sequence ID" value="NZ_JAVREH010000020.1"/>
</dbReference>
<comment type="caution">
    <text evidence="9">The sequence shown here is derived from an EMBL/GenBank/DDBJ whole genome shotgun (WGS) entry which is preliminary data.</text>
</comment>
<dbReference type="Proteomes" id="UP001183176">
    <property type="component" value="Unassembled WGS sequence"/>
</dbReference>
<dbReference type="Gene3D" id="3.40.50.300">
    <property type="entry name" value="P-loop containing nucleotide triphosphate hydrolases"/>
    <property type="match status" value="1"/>
</dbReference>
<dbReference type="InterPro" id="IPR003439">
    <property type="entry name" value="ABC_transporter-like_ATP-bd"/>
</dbReference>
<comment type="similarity">
    <text evidence="2">Belongs to the ABC transporter superfamily.</text>
</comment>
<dbReference type="SMART" id="SM00382">
    <property type="entry name" value="AAA"/>
    <property type="match status" value="1"/>
</dbReference>
<reference evidence="10" key="1">
    <citation type="submission" date="2023-07" db="EMBL/GenBank/DDBJ databases">
        <title>30 novel species of actinomycetes from the DSMZ collection.</title>
        <authorList>
            <person name="Nouioui I."/>
        </authorList>
    </citation>
    <scope>NUCLEOTIDE SEQUENCE [LARGE SCALE GENOMIC DNA]</scope>
    <source>
        <strain evidence="10">DSM 44399</strain>
    </source>
</reference>
<evidence type="ECO:0000313" key="9">
    <source>
        <dbReference type="EMBL" id="MDT0262644.1"/>
    </source>
</evidence>
<dbReference type="PROSITE" id="PS50893">
    <property type="entry name" value="ABC_TRANSPORTER_2"/>
    <property type="match status" value="1"/>
</dbReference>
<dbReference type="PANTHER" id="PTHR43297:SF2">
    <property type="entry name" value="DIPEPTIDE TRANSPORT ATP-BINDING PROTEIN DPPD"/>
    <property type="match status" value="1"/>
</dbReference>
<evidence type="ECO:0000259" key="8">
    <source>
        <dbReference type="PROSITE" id="PS50893"/>
    </source>
</evidence>
<accession>A0ABU2JD69</accession>
<dbReference type="GO" id="GO:0005524">
    <property type="term" value="F:ATP binding"/>
    <property type="evidence" value="ECO:0007669"/>
    <property type="project" value="UniProtKB-KW"/>
</dbReference>
<keyword evidence="7" id="KW-0472">Membrane</keyword>
<sequence>MTSVAVGARPVPADKLLQVKNLQTHFKTRSGLVKAVDGVSFDVGTGASVGIVGESGSGKSVTSLSIMRLIEKPGFIAGGQILFQGRDVVGLSEREFRAVRGRDLALVFQDPMSALNPVYPVGKQVAESLQAHQDLNDQQAMQRAVELFAMVGISAPDRRVHDYPHKLSGGMRQRVTIAMALANEPSLLILDEPTTALDVTIQAQILDLIRDLRKRVNTSVLLITHDIGVVAETCEEVVVMYGGQVMERGTVQQVTEAPQHPYTIGLLTSIPTPGMKGRKLNTIGGAVPNPLHMPPGCPFQPRCSHAMDICATPPGLRETDGGRKVACWLYEDSAHPAVTTT</sequence>
<protein>
    <submittedName>
        <fullName evidence="9">ABC transporter ATP-binding protein</fullName>
    </submittedName>
</protein>
<gene>
    <name evidence="9" type="ORF">RM423_14710</name>
</gene>
<dbReference type="PANTHER" id="PTHR43297">
    <property type="entry name" value="OLIGOPEPTIDE TRANSPORT ATP-BINDING PROTEIN APPD"/>
    <property type="match status" value="1"/>
</dbReference>
<evidence type="ECO:0000256" key="1">
    <source>
        <dbReference type="ARBA" id="ARBA00004202"/>
    </source>
</evidence>
<evidence type="ECO:0000256" key="5">
    <source>
        <dbReference type="ARBA" id="ARBA00022741"/>
    </source>
</evidence>
<keyword evidence="5" id="KW-0547">Nucleotide-binding</keyword>
<dbReference type="InterPro" id="IPR003593">
    <property type="entry name" value="AAA+_ATPase"/>
</dbReference>
<evidence type="ECO:0000256" key="2">
    <source>
        <dbReference type="ARBA" id="ARBA00005417"/>
    </source>
</evidence>
<feature type="domain" description="ABC transporter" evidence="8">
    <location>
        <begin position="17"/>
        <end position="267"/>
    </location>
</feature>
<keyword evidence="3" id="KW-0813">Transport</keyword>
<dbReference type="InterPro" id="IPR017871">
    <property type="entry name" value="ABC_transporter-like_CS"/>
</dbReference>
<keyword evidence="6 9" id="KW-0067">ATP-binding</keyword>
<organism evidence="9 10">
    <name type="scientific">Jatrophihabitans lederbergiae</name>
    <dbReference type="NCBI Taxonomy" id="3075547"/>
    <lineage>
        <taxon>Bacteria</taxon>
        <taxon>Bacillati</taxon>
        <taxon>Actinomycetota</taxon>
        <taxon>Actinomycetes</taxon>
        <taxon>Jatrophihabitantales</taxon>
        <taxon>Jatrophihabitantaceae</taxon>
        <taxon>Jatrophihabitans</taxon>
    </lineage>
</organism>
<dbReference type="CDD" id="cd03257">
    <property type="entry name" value="ABC_NikE_OppD_transporters"/>
    <property type="match status" value="1"/>
</dbReference>
<dbReference type="Pfam" id="PF00005">
    <property type="entry name" value="ABC_tran"/>
    <property type="match status" value="1"/>
</dbReference>
<dbReference type="InterPro" id="IPR013563">
    <property type="entry name" value="Oligopep_ABC_C"/>
</dbReference>
<dbReference type="InterPro" id="IPR027417">
    <property type="entry name" value="P-loop_NTPase"/>
</dbReference>
<evidence type="ECO:0000256" key="6">
    <source>
        <dbReference type="ARBA" id="ARBA00022840"/>
    </source>
</evidence>
<keyword evidence="4" id="KW-1003">Cell membrane</keyword>
<keyword evidence="10" id="KW-1185">Reference proteome</keyword>
<dbReference type="SUPFAM" id="SSF52540">
    <property type="entry name" value="P-loop containing nucleoside triphosphate hydrolases"/>
    <property type="match status" value="1"/>
</dbReference>
<proteinExistence type="inferred from homology"/>
<dbReference type="Pfam" id="PF08352">
    <property type="entry name" value="oligo_HPY"/>
    <property type="match status" value="1"/>
</dbReference>
<dbReference type="PROSITE" id="PS00211">
    <property type="entry name" value="ABC_TRANSPORTER_1"/>
    <property type="match status" value="1"/>
</dbReference>
<evidence type="ECO:0000256" key="4">
    <source>
        <dbReference type="ARBA" id="ARBA00022475"/>
    </source>
</evidence>
<evidence type="ECO:0000256" key="3">
    <source>
        <dbReference type="ARBA" id="ARBA00022448"/>
    </source>
</evidence>
<comment type="subcellular location">
    <subcellularLocation>
        <location evidence="1">Cell membrane</location>
        <topology evidence="1">Peripheral membrane protein</topology>
    </subcellularLocation>
</comment>
<dbReference type="InterPro" id="IPR050388">
    <property type="entry name" value="ABC_Ni/Peptide_Import"/>
</dbReference>
<dbReference type="EMBL" id="JAVREH010000020">
    <property type="protein sequence ID" value="MDT0262644.1"/>
    <property type="molecule type" value="Genomic_DNA"/>
</dbReference>
<dbReference type="NCBIfam" id="TIGR01727">
    <property type="entry name" value="oligo_HPY"/>
    <property type="match status" value="1"/>
</dbReference>
<evidence type="ECO:0000313" key="10">
    <source>
        <dbReference type="Proteomes" id="UP001183176"/>
    </source>
</evidence>
<evidence type="ECO:0000256" key="7">
    <source>
        <dbReference type="ARBA" id="ARBA00023136"/>
    </source>
</evidence>